<evidence type="ECO:0000256" key="2">
    <source>
        <dbReference type="SAM" id="MobiDB-lite"/>
    </source>
</evidence>
<feature type="region of interest" description="Disordered" evidence="2">
    <location>
        <begin position="99"/>
        <end position="121"/>
    </location>
</feature>
<keyword evidence="1" id="KW-0175">Coiled coil</keyword>
<name>A0A6V3MWP2_9EUKA</name>
<dbReference type="AlphaFoldDB" id="A0A6V3MWP2"/>
<organism evidence="3">
    <name type="scientific">Lotharella globosa</name>
    <dbReference type="NCBI Taxonomy" id="91324"/>
    <lineage>
        <taxon>Eukaryota</taxon>
        <taxon>Sar</taxon>
        <taxon>Rhizaria</taxon>
        <taxon>Cercozoa</taxon>
        <taxon>Chlorarachniophyceae</taxon>
        <taxon>Lotharella</taxon>
    </lineage>
</organism>
<protein>
    <submittedName>
        <fullName evidence="3">Uncharacterized protein</fullName>
    </submittedName>
</protein>
<gene>
    <name evidence="3" type="ORF">LGLO00237_LOCUS16913</name>
</gene>
<feature type="compositionally biased region" description="Basic residues" evidence="2">
    <location>
        <begin position="108"/>
        <end position="120"/>
    </location>
</feature>
<evidence type="ECO:0000256" key="1">
    <source>
        <dbReference type="SAM" id="Coils"/>
    </source>
</evidence>
<dbReference type="EMBL" id="HBIV01023543">
    <property type="protein sequence ID" value="CAE0665308.1"/>
    <property type="molecule type" value="Transcribed_RNA"/>
</dbReference>
<feature type="coiled-coil region" evidence="1">
    <location>
        <begin position="43"/>
        <end position="77"/>
    </location>
</feature>
<proteinExistence type="predicted"/>
<reference evidence="3" key="1">
    <citation type="submission" date="2021-01" db="EMBL/GenBank/DDBJ databases">
        <authorList>
            <person name="Corre E."/>
            <person name="Pelletier E."/>
            <person name="Niang G."/>
            <person name="Scheremetjew M."/>
            <person name="Finn R."/>
            <person name="Kale V."/>
            <person name="Holt S."/>
            <person name="Cochrane G."/>
            <person name="Meng A."/>
            <person name="Brown T."/>
            <person name="Cohen L."/>
        </authorList>
    </citation>
    <scope>NUCLEOTIDE SEQUENCE</scope>
    <source>
        <strain evidence="3">CCCM811</strain>
    </source>
</reference>
<sequence length="182" mass="21243">MGDACSRFDATLGSISHDTPRKCPAPTDDFEKMVIEMESEAEESKLFAANRLLESRLKEMEKENDVLLRKLEILNQRLFEAHGLFPILSPVRETSFLTMEEGRPPSSLKRKKQRRRRKSSKQITNKKILTKLFAQLRTPKKTSRMTFADEKYLEEILREEEGRWRDRWTVDLNANAVRPCSA</sequence>
<accession>A0A6V3MWP2</accession>
<evidence type="ECO:0000313" key="3">
    <source>
        <dbReference type="EMBL" id="CAE0665308.1"/>
    </source>
</evidence>